<feature type="transmembrane region" description="Helical" evidence="6">
    <location>
        <begin position="304"/>
        <end position="330"/>
    </location>
</feature>
<keyword evidence="2" id="KW-1003">Cell membrane</keyword>
<evidence type="ECO:0000256" key="6">
    <source>
        <dbReference type="SAM" id="Phobius"/>
    </source>
</evidence>
<organism evidence="9 10">
    <name type="scientific">Chitinophaga defluvii</name>
    <dbReference type="NCBI Taxonomy" id="3163343"/>
    <lineage>
        <taxon>Bacteria</taxon>
        <taxon>Pseudomonadati</taxon>
        <taxon>Bacteroidota</taxon>
        <taxon>Chitinophagia</taxon>
        <taxon>Chitinophagales</taxon>
        <taxon>Chitinophagaceae</taxon>
        <taxon>Chitinophaga</taxon>
    </lineage>
</organism>
<evidence type="ECO:0000259" key="8">
    <source>
        <dbReference type="Pfam" id="PF13567"/>
    </source>
</evidence>
<feature type="transmembrane region" description="Helical" evidence="6">
    <location>
        <begin position="395"/>
        <end position="418"/>
    </location>
</feature>
<dbReference type="InterPro" id="IPR025405">
    <property type="entry name" value="DUF4131"/>
</dbReference>
<dbReference type="InterPro" id="IPR004477">
    <property type="entry name" value="ComEC_N"/>
</dbReference>
<comment type="subcellular location">
    <subcellularLocation>
        <location evidence="1">Cell membrane</location>
        <topology evidence="1">Multi-pass membrane protein</topology>
    </subcellularLocation>
</comment>
<dbReference type="RefSeq" id="WP_354661562.1">
    <property type="nucleotide sequence ID" value="NZ_JBEXAC010000002.1"/>
</dbReference>
<dbReference type="Pfam" id="PF03772">
    <property type="entry name" value="Competence"/>
    <property type="match status" value="1"/>
</dbReference>
<protein>
    <submittedName>
        <fullName evidence="9">ComEC/Rec2 family competence protein</fullName>
    </submittedName>
</protein>
<dbReference type="EMBL" id="JBEXAC010000002">
    <property type="protein sequence ID" value="MET6998997.1"/>
    <property type="molecule type" value="Genomic_DNA"/>
</dbReference>
<dbReference type="Pfam" id="PF13567">
    <property type="entry name" value="DUF4131"/>
    <property type="match status" value="1"/>
</dbReference>
<evidence type="ECO:0000256" key="1">
    <source>
        <dbReference type="ARBA" id="ARBA00004651"/>
    </source>
</evidence>
<accession>A0ABV2T7I8</accession>
<dbReference type="Proteomes" id="UP001549749">
    <property type="component" value="Unassembled WGS sequence"/>
</dbReference>
<feature type="transmembrane region" description="Helical" evidence="6">
    <location>
        <begin position="342"/>
        <end position="360"/>
    </location>
</feature>
<evidence type="ECO:0000259" key="7">
    <source>
        <dbReference type="Pfam" id="PF03772"/>
    </source>
</evidence>
<feature type="transmembrane region" description="Helical" evidence="6">
    <location>
        <begin position="424"/>
        <end position="448"/>
    </location>
</feature>
<dbReference type="InterPro" id="IPR052159">
    <property type="entry name" value="Competence_DNA_uptake"/>
</dbReference>
<evidence type="ECO:0000313" key="9">
    <source>
        <dbReference type="EMBL" id="MET6998997.1"/>
    </source>
</evidence>
<gene>
    <name evidence="9" type="ORF">ABR189_16545</name>
</gene>
<comment type="caution">
    <text evidence="9">The sequence shown here is derived from an EMBL/GenBank/DDBJ whole genome shotgun (WGS) entry which is preliminary data.</text>
</comment>
<keyword evidence="4 6" id="KW-1133">Transmembrane helix</keyword>
<dbReference type="PANTHER" id="PTHR30619:SF1">
    <property type="entry name" value="RECOMBINATION PROTEIN 2"/>
    <property type="match status" value="1"/>
</dbReference>
<dbReference type="NCBIfam" id="TIGR00360">
    <property type="entry name" value="ComEC_N-term"/>
    <property type="match status" value="1"/>
</dbReference>
<feature type="transmembrane region" description="Helical" evidence="6">
    <location>
        <begin position="493"/>
        <end position="511"/>
    </location>
</feature>
<feature type="transmembrane region" description="Helical" evidence="6">
    <location>
        <begin position="366"/>
        <end position="383"/>
    </location>
</feature>
<feature type="transmembrane region" description="Helical" evidence="6">
    <location>
        <begin position="455"/>
        <end position="473"/>
    </location>
</feature>
<keyword evidence="3 6" id="KW-0812">Transmembrane</keyword>
<feature type="domain" description="DUF4131" evidence="8">
    <location>
        <begin position="38"/>
        <end position="198"/>
    </location>
</feature>
<feature type="transmembrane region" description="Helical" evidence="6">
    <location>
        <begin position="518"/>
        <end position="536"/>
    </location>
</feature>
<keyword evidence="10" id="KW-1185">Reference proteome</keyword>
<name>A0ABV2T7I8_9BACT</name>
<feature type="transmembrane region" description="Helical" evidence="6">
    <location>
        <begin position="12"/>
        <end position="29"/>
    </location>
</feature>
<feature type="transmembrane region" description="Helical" evidence="6">
    <location>
        <begin position="63"/>
        <end position="82"/>
    </location>
</feature>
<feature type="transmembrane region" description="Helical" evidence="6">
    <location>
        <begin position="261"/>
        <end position="284"/>
    </location>
</feature>
<feature type="domain" description="ComEC/Rec2-related protein" evidence="7">
    <location>
        <begin position="241"/>
        <end position="511"/>
    </location>
</feature>
<proteinExistence type="predicted"/>
<evidence type="ECO:0000313" key="10">
    <source>
        <dbReference type="Proteomes" id="UP001549749"/>
    </source>
</evidence>
<sequence>MFVVPGLKRAPFLRLIVPLIGGILLQLQYSWRLNTLLLVVVLLLTGLCIAGCMPLSARFRYGWVQGICLYLLVGCSGALLLYQSDIRHQKRYFGKVLVDTSRLILSIDAPLEERSRSWKTTATVTGVLTAGKWQSARGRILLYFSKDSTAPALTYGQQLLVVNKLQPVGNSGNPGVFDYRQYCAYQQIFHQAYLQPRDWYILPADGGQPFTRLILRCRQYCLYTLRQYLGEGLESGLAQALLIGDRQALDKDIVQAYTNTGIVHIIAISGMHVGLIYITLLWLLQWWTGNAFARFTKTLVLLMALWGFAFLTGAAAAVLRAVVTFSAMAIGKLLLGRHSNSYNTLAASAFLLLCYRPHFIADTGFILSYLAVLSILLFYKPLYKAWYIRYKWLDKLWEIAALSLAAQILTLPVCLFYFHQFPVYFLLANMVAVPLSGIVIYGEILLLLLAPIHEVAMYVGIGVRYLISSMNGWVEWLNGLPYGLITHLHINVYQTICMYLLLAALGSWWLLKWRRGLHAALGMCLLCSLLHAANIIRSQQQQKVIIYHVPAYTAIDFIAGNQVQFAGDTGLWQTSIARQIQAVRSGLRVSADKIPHLVQLGRYFRFGSKQLVIINARLPVTVPRKKFRTDYILLSHNPDVDIKQLKRFFEFDHLIFDGSNSYRKIQQWKNDCYALTLRCFSVPDQGAYVINF</sequence>
<evidence type="ECO:0000256" key="4">
    <source>
        <dbReference type="ARBA" id="ARBA00022989"/>
    </source>
</evidence>
<evidence type="ECO:0000256" key="2">
    <source>
        <dbReference type="ARBA" id="ARBA00022475"/>
    </source>
</evidence>
<reference evidence="9 10" key="1">
    <citation type="submission" date="2024-06" db="EMBL/GenBank/DDBJ databases">
        <title>Chitinophaga defluvii sp. nov., isolated from municipal sewage.</title>
        <authorList>
            <person name="Zhang L."/>
        </authorList>
    </citation>
    <scope>NUCLEOTIDE SEQUENCE [LARGE SCALE GENOMIC DNA]</scope>
    <source>
        <strain evidence="9 10">H8</strain>
    </source>
</reference>
<dbReference type="PANTHER" id="PTHR30619">
    <property type="entry name" value="DNA INTERNALIZATION/COMPETENCE PROTEIN COMEC/REC2"/>
    <property type="match status" value="1"/>
</dbReference>
<evidence type="ECO:0000256" key="3">
    <source>
        <dbReference type="ARBA" id="ARBA00022692"/>
    </source>
</evidence>
<keyword evidence="5 6" id="KW-0472">Membrane</keyword>
<evidence type="ECO:0000256" key="5">
    <source>
        <dbReference type="ARBA" id="ARBA00023136"/>
    </source>
</evidence>
<feature type="transmembrane region" description="Helical" evidence="6">
    <location>
        <begin position="36"/>
        <end position="57"/>
    </location>
</feature>